<dbReference type="GO" id="GO:1990234">
    <property type="term" value="C:transferase complex"/>
    <property type="evidence" value="ECO:0007669"/>
    <property type="project" value="UniProtKB-ARBA"/>
</dbReference>
<dbReference type="PROSITE" id="PS50294">
    <property type="entry name" value="WD_REPEATS_REGION"/>
    <property type="match status" value="9"/>
</dbReference>
<dbReference type="Proteomes" id="UP000054321">
    <property type="component" value="Unassembled WGS sequence"/>
</dbReference>
<evidence type="ECO:0000256" key="6">
    <source>
        <dbReference type="PROSITE-ProRule" id="PRU00221"/>
    </source>
</evidence>
<dbReference type="Gene3D" id="3.40.50.300">
    <property type="entry name" value="P-loop containing nucleotide triphosphate hydrolases"/>
    <property type="match status" value="1"/>
</dbReference>
<reference evidence="10" key="2">
    <citation type="submission" date="2015-01" db="EMBL/GenBank/DDBJ databases">
        <title>Evolutionary Origins and Diversification of the Mycorrhizal Mutualists.</title>
        <authorList>
            <consortium name="DOE Joint Genome Institute"/>
            <consortium name="Mycorrhizal Genomics Consortium"/>
            <person name="Kohler A."/>
            <person name="Kuo A."/>
            <person name="Nagy L.G."/>
            <person name="Floudas D."/>
            <person name="Copeland A."/>
            <person name="Barry K.W."/>
            <person name="Cichocki N."/>
            <person name="Veneault-Fourrey C."/>
            <person name="LaButti K."/>
            <person name="Lindquist E.A."/>
            <person name="Lipzen A."/>
            <person name="Lundell T."/>
            <person name="Morin E."/>
            <person name="Murat C."/>
            <person name="Riley R."/>
            <person name="Ohm R."/>
            <person name="Sun H."/>
            <person name="Tunlid A."/>
            <person name="Henrissat B."/>
            <person name="Grigoriev I.V."/>
            <person name="Hibbett D.S."/>
            <person name="Martin F."/>
        </authorList>
    </citation>
    <scope>NUCLEOTIDE SEQUENCE [LARGE SCALE GENOMIC DNA]</scope>
    <source>
        <strain evidence="10">Zn</strain>
    </source>
</reference>
<evidence type="ECO:0000256" key="3">
    <source>
        <dbReference type="ARBA" id="ARBA00038415"/>
    </source>
</evidence>
<feature type="repeat" description="WD" evidence="6">
    <location>
        <begin position="888"/>
        <end position="929"/>
    </location>
</feature>
<dbReference type="Gene3D" id="2.130.10.10">
    <property type="entry name" value="YVTN repeat-like/Quinoprotein amine dehydrogenase"/>
    <property type="match status" value="4"/>
</dbReference>
<dbReference type="PANTHER" id="PTHR22847">
    <property type="entry name" value="WD40 REPEAT PROTEIN"/>
    <property type="match status" value="1"/>
</dbReference>
<feature type="repeat" description="WD" evidence="6">
    <location>
        <begin position="934"/>
        <end position="975"/>
    </location>
</feature>
<dbReference type="InterPro" id="IPR001680">
    <property type="entry name" value="WD40_rpt"/>
</dbReference>
<dbReference type="InterPro" id="IPR027417">
    <property type="entry name" value="P-loop_NTPase"/>
</dbReference>
<dbReference type="Pfam" id="PF24883">
    <property type="entry name" value="NPHP3_N"/>
    <property type="match status" value="1"/>
</dbReference>
<keyword evidence="10" id="KW-1185">Reference proteome</keyword>
<dbReference type="Pfam" id="PF00400">
    <property type="entry name" value="WD40"/>
    <property type="match status" value="11"/>
</dbReference>
<keyword evidence="2" id="KW-0677">Repeat</keyword>
<dbReference type="InterPro" id="IPR056884">
    <property type="entry name" value="NPHP3-like_N"/>
</dbReference>
<accession>A0A0C3GYF2</accession>
<name>A0A0C3GYF2_OIDMZ</name>
<feature type="repeat" description="WD" evidence="6">
    <location>
        <begin position="1273"/>
        <end position="1306"/>
    </location>
</feature>
<evidence type="ECO:0000313" key="10">
    <source>
        <dbReference type="Proteomes" id="UP000054321"/>
    </source>
</evidence>
<dbReference type="SUPFAM" id="SSF52540">
    <property type="entry name" value="P-loop containing nucleoside triphosphate hydrolases"/>
    <property type="match status" value="1"/>
</dbReference>
<dbReference type="GO" id="GO:0005634">
    <property type="term" value="C:nucleus"/>
    <property type="evidence" value="ECO:0007669"/>
    <property type="project" value="TreeGrafter"/>
</dbReference>
<feature type="domain" description="Nephrocystin 3-like N-terminal" evidence="8">
    <location>
        <begin position="284"/>
        <end position="444"/>
    </location>
</feature>
<feature type="repeat" description="WD" evidence="6">
    <location>
        <begin position="975"/>
        <end position="1015"/>
    </location>
</feature>
<dbReference type="SUPFAM" id="SSF50978">
    <property type="entry name" value="WD40 repeat-like"/>
    <property type="match status" value="1"/>
</dbReference>
<dbReference type="InterPro" id="IPR036322">
    <property type="entry name" value="WD40_repeat_dom_sf"/>
</dbReference>
<reference evidence="9 10" key="1">
    <citation type="submission" date="2014-04" db="EMBL/GenBank/DDBJ databases">
        <authorList>
            <consortium name="DOE Joint Genome Institute"/>
            <person name="Kuo A."/>
            <person name="Martino E."/>
            <person name="Perotto S."/>
            <person name="Kohler A."/>
            <person name="Nagy L.G."/>
            <person name="Floudas D."/>
            <person name="Copeland A."/>
            <person name="Barry K.W."/>
            <person name="Cichocki N."/>
            <person name="Veneault-Fourrey C."/>
            <person name="LaButti K."/>
            <person name="Lindquist E.A."/>
            <person name="Lipzen A."/>
            <person name="Lundell T."/>
            <person name="Morin E."/>
            <person name="Murat C."/>
            <person name="Sun H."/>
            <person name="Tunlid A."/>
            <person name="Henrissat B."/>
            <person name="Grigoriev I.V."/>
            <person name="Hibbett D.S."/>
            <person name="Martin F."/>
            <person name="Nordberg H.P."/>
            <person name="Cantor M.N."/>
            <person name="Hua S.X."/>
        </authorList>
    </citation>
    <scope>NUCLEOTIDE SEQUENCE [LARGE SCALE GENOMIC DNA]</scope>
    <source>
        <strain evidence="9 10">Zn</strain>
    </source>
</reference>
<dbReference type="SUPFAM" id="SSF50998">
    <property type="entry name" value="Quinoprotein alcohol dehydrogenase-like"/>
    <property type="match status" value="1"/>
</dbReference>
<feature type="repeat" description="WD" evidence="6">
    <location>
        <begin position="1141"/>
        <end position="1182"/>
    </location>
</feature>
<feature type="repeat" description="WD" evidence="6">
    <location>
        <begin position="846"/>
        <end position="887"/>
    </location>
</feature>
<evidence type="ECO:0000259" key="7">
    <source>
        <dbReference type="Pfam" id="PF06985"/>
    </source>
</evidence>
<feature type="repeat" description="WD" evidence="6">
    <location>
        <begin position="1057"/>
        <end position="1098"/>
    </location>
</feature>
<gene>
    <name evidence="9" type="ORF">OIDMADRAFT_183875</name>
</gene>
<dbReference type="InParanoid" id="A0A0C3GYF2"/>
<dbReference type="HOGENOM" id="CLU_000288_6_16_1"/>
<dbReference type="InterPro" id="IPR020472">
    <property type="entry name" value="WD40_PAC1"/>
</dbReference>
<evidence type="ECO:0000259" key="8">
    <source>
        <dbReference type="Pfam" id="PF24883"/>
    </source>
</evidence>
<dbReference type="STRING" id="913774.A0A0C3GYF2"/>
<evidence type="ECO:0000256" key="2">
    <source>
        <dbReference type="ARBA" id="ARBA00022737"/>
    </source>
</evidence>
<dbReference type="Pfam" id="PF06985">
    <property type="entry name" value="HET"/>
    <property type="match status" value="1"/>
</dbReference>
<dbReference type="InterPro" id="IPR011047">
    <property type="entry name" value="Quinoprotein_ADH-like_sf"/>
</dbReference>
<evidence type="ECO:0000256" key="4">
    <source>
        <dbReference type="ARBA" id="ARBA00039789"/>
    </source>
</evidence>
<feature type="repeat" description="WD" evidence="6">
    <location>
        <begin position="1183"/>
        <end position="1224"/>
    </location>
</feature>
<feature type="repeat" description="WD" evidence="6">
    <location>
        <begin position="1015"/>
        <end position="1056"/>
    </location>
</feature>
<dbReference type="SMART" id="SM00320">
    <property type="entry name" value="WD40"/>
    <property type="match status" value="12"/>
</dbReference>
<organism evidence="9 10">
    <name type="scientific">Oidiodendron maius (strain Zn)</name>
    <dbReference type="NCBI Taxonomy" id="913774"/>
    <lineage>
        <taxon>Eukaryota</taxon>
        <taxon>Fungi</taxon>
        <taxon>Dikarya</taxon>
        <taxon>Ascomycota</taxon>
        <taxon>Pezizomycotina</taxon>
        <taxon>Leotiomycetes</taxon>
        <taxon>Leotiomycetes incertae sedis</taxon>
        <taxon>Myxotrichaceae</taxon>
        <taxon>Oidiodendron</taxon>
    </lineage>
</organism>
<dbReference type="CDD" id="cd00200">
    <property type="entry name" value="WD40"/>
    <property type="match status" value="2"/>
</dbReference>
<comment type="function">
    <text evidence="5">Involved in mitochondrial fission. Acts as an adapter protein required to form mitochondrial fission complexes. Formation of these complexes is required to promote constriction and fission of the mitochondrial compartment at a late step in mitochondrial division.</text>
</comment>
<dbReference type="PROSITE" id="PS50082">
    <property type="entry name" value="WD_REPEATS_2"/>
    <property type="match status" value="9"/>
</dbReference>
<protein>
    <recommendedName>
        <fullName evidence="4">Mitochondrial division protein 1</fullName>
    </recommendedName>
</protein>
<sequence>MHLLEYNNDSEFSLTKDFHDHIPRYAILSHTWGADTEEVSLRDLIDGTGKSKDGYRKIQFCGEQANRDGLRYFWVDTCCIDKSNAVELQEAINSMFRWYQNAVKCYVYLSDVSTAKRKRSTSPSKFNWEWPFRESRWFTRGWTLQELLAPSLVEFFSQEGKWLGNKKTLEQQIHEITGIPFKVLQGSPLSDSSVPERLAWIEKRKTGRKEDKAYSLLGIFDIQMPLIYGEGEKNAFRRLREEISKASKSEILPIPVADNATFDSRAEEHNAQCHPDTRVDLLHQIETWAGDPHGKCIFWLSGLAGTGKSTISRTVALRFKEQGLLGATFFFKRGERDRGRAALFFTTLAVQLVSKERQMLPFVREALDSDPAITKKSLKEQFEKLILQPLGQVHRDSQNPHTITMVIDALDECDHDDDIKLIIYLFSRVRGLNTIRLRVLITSRPELPIRLGFADIRGVYQDMALHQIPELVIERDISIYLRYELTRIRDSYNNQAFSDQQLPPDWPGEHIQKLARMAIPLFIFAATICRFIADETWLDPEGQLAKVLNYQPGGDTELDKLDSTYVPVLDRLVIGKTGETRRRLVSDFRGIVGPIILLAEPLSALSLSQLLGIPIAPITRTLKHLHVVLDIPSRADSFIRPFHLSFRDFLVDPAKSNANEFWIDEINTHQQLARLCIQRLQSHLKRDICNLKMPGKSRTDVRAEDLAIYLPAYIQYACRYWVSHLEQSKEQIKDGDEIHLFLKYHFLHWLEALSLIGKVEESITLVNTLQTLIRPENTEVSSFLYDANRFILGYISAINIAPLQIYSLAVVFTPENSIIRRTNEIPTWIKAKPSMEQDWSSCRQTLEGHKSEVHSVDFSPDGRYLVSGSYDETIKLWDIATGRHRQTYEGHISSVNSVAFSLNGRYIASGSKDGTAKLWDVTTGQCLQTHNCGHLGSYSSVKSVAFSPDGKYVVLSSNNSTIIVWDTATGQYRLLETHHGWATSVAFSPDGRYVIGSHDHTIRLWDVATWQCRQTFDHKSYINSVTFSRNGKYIASSSMDKTINLWDVATGQRCQTFGGHRGEVNTVAFSPDSRYLTSGSRDGTIKVWDIATGQCYQTIETYNCVLSVSFSPDSRYIASGSAGDETIRLWDVAKRQGHQTFGNDSGSINSITVSPDGKYVASGTYDNVIKLWDIISGKCCQTLIGHSRSVGPVAFSSDSRYVISGSDDGTVKLWDMVTGQCLHTFESDDSDSDYVCSISFSFDDKYVVSSYGSKKNSTIKLWDMATGKCCRIFQGHNNSVKSAALSLDGRYIASSSLDDTIKLWEVVTGWCCRTFEAGWANAVTLSTNGKYIASSLKNGGVNIWDTETGQCCQRINVCKGFRSISFDRTGSCLHTDIGTIILRPSLSLLSAAPSSLRPYQSPQEPSFRGYSISLDGAWIMWNSEKLLWLPPEYRPIKSAIAGSAVVLASLSKRILIFRFSMDSSAPL</sequence>
<dbReference type="InterPro" id="IPR019775">
    <property type="entry name" value="WD40_repeat_CS"/>
</dbReference>
<evidence type="ECO:0000256" key="5">
    <source>
        <dbReference type="ARBA" id="ARBA00043913"/>
    </source>
</evidence>
<proteinExistence type="inferred from homology"/>
<dbReference type="EMBL" id="KN832887">
    <property type="protein sequence ID" value="KIM95286.1"/>
    <property type="molecule type" value="Genomic_DNA"/>
</dbReference>
<keyword evidence="1 6" id="KW-0853">WD repeat</keyword>
<feature type="domain" description="Heterokaryon incompatibility" evidence="7">
    <location>
        <begin position="25"/>
        <end position="146"/>
    </location>
</feature>
<dbReference type="InterPro" id="IPR015943">
    <property type="entry name" value="WD40/YVTN_repeat-like_dom_sf"/>
</dbReference>
<comment type="similarity">
    <text evidence="3">Belongs to the WD repeat MDV1/CAF4 family.</text>
</comment>
<dbReference type="InterPro" id="IPR010730">
    <property type="entry name" value="HET"/>
</dbReference>
<evidence type="ECO:0000256" key="1">
    <source>
        <dbReference type="ARBA" id="ARBA00022574"/>
    </source>
</evidence>
<dbReference type="PRINTS" id="PR00320">
    <property type="entry name" value="GPROTEINBRPT"/>
</dbReference>
<dbReference type="PANTHER" id="PTHR22847:SF637">
    <property type="entry name" value="WD REPEAT DOMAIN 5B"/>
    <property type="match status" value="1"/>
</dbReference>
<evidence type="ECO:0000313" key="9">
    <source>
        <dbReference type="EMBL" id="KIM95286.1"/>
    </source>
</evidence>
<dbReference type="PROSITE" id="PS00678">
    <property type="entry name" value="WD_REPEATS_1"/>
    <property type="match status" value="8"/>
</dbReference>
<dbReference type="OrthoDB" id="674604at2759"/>